<evidence type="ECO:0000313" key="1">
    <source>
        <dbReference type="EMBL" id="RHN51130.1"/>
    </source>
</evidence>
<organism evidence="1 2">
    <name type="scientific">Medicago truncatula</name>
    <name type="common">Barrel medic</name>
    <name type="synonym">Medicago tribuloides</name>
    <dbReference type="NCBI Taxonomy" id="3880"/>
    <lineage>
        <taxon>Eukaryota</taxon>
        <taxon>Viridiplantae</taxon>
        <taxon>Streptophyta</taxon>
        <taxon>Embryophyta</taxon>
        <taxon>Tracheophyta</taxon>
        <taxon>Spermatophyta</taxon>
        <taxon>Magnoliopsida</taxon>
        <taxon>eudicotyledons</taxon>
        <taxon>Gunneridae</taxon>
        <taxon>Pentapetalae</taxon>
        <taxon>rosids</taxon>
        <taxon>fabids</taxon>
        <taxon>Fabales</taxon>
        <taxon>Fabaceae</taxon>
        <taxon>Papilionoideae</taxon>
        <taxon>50 kb inversion clade</taxon>
        <taxon>NPAAA clade</taxon>
        <taxon>Hologalegina</taxon>
        <taxon>IRL clade</taxon>
        <taxon>Trifolieae</taxon>
        <taxon>Medicago</taxon>
    </lineage>
</organism>
<dbReference type="Proteomes" id="UP000265566">
    <property type="component" value="Chromosome 6"/>
</dbReference>
<sequence>MLHLQKVCLASEIVVNFNFFLFFFGGGEATVEVRGCDDGVSYDVFHHVLSYFILYEDK</sequence>
<comment type="caution">
    <text evidence="1">The sequence shown here is derived from an EMBL/GenBank/DDBJ whole genome shotgun (WGS) entry which is preliminary data.</text>
</comment>
<accession>A0A396HCS5</accession>
<dbReference type="AlphaFoldDB" id="A0A396HCS5"/>
<proteinExistence type="predicted"/>
<reference evidence="2" key="1">
    <citation type="journal article" date="2018" name="Nat. Plants">
        <title>Whole-genome landscape of Medicago truncatula symbiotic genes.</title>
        <authorList>
            <person name="Pecrix Y."/>
            <person name="Staton S.E."/>
            <person name="Sallet E."/>
            <person name="Lelandais-Briere C."/>
            <person name="Moreau S."/>
            <person name="Carrere S."/>
            <person name="Blein T."/>
            <person name="Jardinaud M.F."/>
            <person name="Latrasse D."/>
            <person name="Zouine M."/>
            <person name="Zahm M."/>
            <person name="Kreplak J."/>
            <person name="Mayjonade B."/>
            <person name="Satge C."/>
            <person name="Perez M."/>
            <person name="Cauet S."/>
            <person name="Marande W."/>
            <person name="Chantry-Darmon C."/>
            <person name="Lopez-Roques C."/>
            <person name="Bouchez O."/>
            <person name="Berard A."/>
            <person name="Debelle F."/>
            <person name="Munos S."/>
            <person name="Bendahmane A."/>
            <person name="Berges H."/>
            <person name="Niebel A."/>
            <person name="Buitink J."/>
            <person name="Frugier F."/>
            <person name="Benhamed M."/>
            <person name="Crespi M."/>
            <person name="Gouzy J."/>
            <person name="Gamas P."/>
        </authorList>
    </citation>
    <scope>NUCLEOTIDE SEQUENCE [LARGE SCALE GENOMIC DNA]</scope>
    <source>
        <strain evidence="2">cv. Jemalong A17</strain>
    </source>
</reference>
<dbReference type="Gramene" id="rna35513">
    <property type="protein sequence ID" value="RHN51130.1"/>
    <property type="gene ID" value="gene35513"/>
</dbReference>
<gene>
    <name evidence="1" type="ORF">MtrunA17_Chr6g0465061</name>
</gene>
<name>A0A396HCS5_MEDTR</name>
<protein>
    <submittedName>
        <fullName evidence="1">Uncharacterized protein</fullName>
    </submittedName>
</protein>
<evidence type="ECO:0000313" key="2">
    <source>
        <dbReference type="Proteomes" id="UP000265566"/>
    </source>
</evidence>
<dbReference type="EMBL" id="PSQE01000006">
    <property type="protein sequence ID" value="RHN51130.1"/>
    <property type="molecule type" value="Genomic_DNA"/>
</dbReference>